<dbReference type="CDD" id="cd06455">
    <property type="entry name" value="M3A_TOP"/>
    <property type="match status" value="1"/>
</dbReference>
<dbReference type="Proteomes" id="UP000270620">
    <property type="component" value="Unassembled WGS sequence"/>
</dbReference>
<comment type="caution">
    <text evidence="10">The sequence shown here is derived from an EMBL/GenBank/DDBJ whole genome shotgun (WGS) entry which is preliminary data.</text>
</comment>
<dbReference type="InterPro" id="IPR045666">
    <property type="entry name" value="OpdA_N"/>
</dbReference>
<dbReference type="GO" id="GO:0046872">
    <property type="term" value="F:metal ion binding"/>
    <property type="evidence" value="ECO:0007669"/>
    <property type="project" value="UniProtKB-UniRule"/>
</dbReference>
<keyword evidence="11" id="KW-1185">Reference proteome</keyword>
<dbReference type="PANTHER" id="PTHR11804:SF84">
    <property type="entry name" value="SACCHAROLYSIN"/>
    <property type="match status" value="1"/>
</dbReference>
<dbReference type="EMBL" id="RWBG01000002">
    <property type="protein sequence ID" value="RSK40449.1"/>
    <property type="molecule type" value="Genomic_DNA"/>
</dbReference>
<dbReference type="GO" id="GO:0004222">
    <property type="term" value="F:metalloendopeptidase activity"/>
    <property type="evidence" value="ECO:0007669"/>
    <property type="project" value="InterPro"/>
</dbReference>
<organism evidence="10 11">
    <name type="scientific">Mangrovimonas spongiae</name>
    <dbReference type="NCBI Taxonomy" id="2494697"/>
    <lineage>
        <taxon>Bacteria</taxon>
        <taxon>Pseudomonadati</taxon>
        <taxon>Bacteroidota</taxon>
        <taxon>Flavobacteriia</taxon>
        <taxon>Flavobacteriales</taxon>
        <taxon>Flavobacteriaceae</taxon>
        <taxon>Mangrovimonas</taxon>
    </lineage>
</organism>
<evidence type="ECO:0000256" key="3">
    <source>
        <dbReference type="ARBA" id="ARBA00022723"/>
    </source>
</evidence>
<dbReference type="GO" id="GO:0006508">
    <property type="term" value="P:proteolysis"/>
    <property type="evidence" value="ECO:0007669"/>
    <property type="project" value="UniProtKB-KW"/>
</dbReference>
<reference evidence="10 11" key="1">
    <citation type="submission" date="2018-12" db="EMBL/GenBank/DDBJ databases">
        <title>Mangrovimonas spongiae sp. nov., a novel member of the genus Mangrovimonas isolated from marine sponge.</title>
        <authorList>
            <person name="Zhuang L."/>
            <person name="Luo L."/>
        </authorList>
    </citation>
    <scope>NUCLEOTIDE SEQUENCE [LARGE SCALE GENOMIC DNA]</scope>
    <source>
        <strain evidence="10 11">HN-E26</strain>
    </source>
</reference>
<dbReference type="RefSeq" id="WP_125467364.1">
    <property type="nucleotide sequence ID" value="NZ_RWBG01000002.1"/>
</dbReference>
<dbReference type="InterPro" id="IPR045090">
    <property type="entry name" value="Pept_M3A_M3B"/>
</dbReference>
<dbReference type="AlphaFoldDB" id="A0A3R9MEV3"/>
<dbReference type="Gene3D" id="1.10.1370.10">
    <property type="entry name" value="Neurolysin, domain 3"/>
    <property type="match status" value="1"/>
</dbReference>
<dbReference type="InterPro" id="IPR001567">
    <property type="entry name" value="Pept_M3A_M3B_dom"/>
</dbReference>
<comment type="similarity">
    <text evidence="1 7">Belongs to the peptidase M3 family.</text>
</comment>
<keyword evidence="3 7" id="KW-0479">Metal-binding</keyword>
<dbReference type="Gene3D" id="3.40.390.10">
    <property type="entry name" value="Collagenase (Catalytic Domain)"/>
    <property type="match status" value="1"/>
</dbReference>
<feature type="domain" description="Peptidase M3A/M3B catalytic" evidence="8">
    <location>
        <begin position="244"/>
        <end position="687"/>
    </location>
</feature>
<protein>
    <submittedName>
        <fullName evidence="10">Uncharacterized protein</fullName>
    </submittedName>
</protein>
<evidence type="ECO:0000259" key="9">
    <source>
        <dbReference type="Pfam" id="PF19310"/>
    </source>
</evidence>
<gene>
    <name evidence="10" type="ORF">EJA19_05575</name>
</gene>
<dbReference type="GO" id="GO:0006518">
    <property type="term" value="P:peptide metabolic process"/>
    <property type="evidence" value="ECO:0007669"/>
    <property type="project" value="TreeGrafter"/>
</dbReference>
<evidence type="ECO:0000256" key="7">
    <source>
        <dbReference type="RuleBase" id="RU003435"/>
    </source>
</evidence>
<evidence type="ECO:0000256" key="2">
    <source>
        <dbReference type="ARBA" id="ARBA00022670"/>
    </source>
</evidence>
<dbReference type="SUPFAM" id="SSF55486">
    <property type="entry name" value="Metalloproteases ('zincins'), catalytic domain"/>
    <property type="match status" value="1"/>
</dbReference>
<evidence type="ECO:0000256" key="1">
    <source>
        <dbReference type="ARBA" id="ARBA00006040"/>
    </source>
</evidence>
<evidence type="ECO:0000256" key="6">
    <source>
        <dbReference type="ARBA" id="ARBA00023049"/>
    </source>
</evidence>
<proteinExistence type="inferred from homology"/>
<evidence type="ECO:0000256" key="5">
    <source>
        <dbReference type="ARBA" id="ARBA00022833"/>
    </source>
</evidence>
<evidence type="ECO:0000313" key="10">
    <source>
        <dbReference type="EMBL" id="RSK40449.1"/>
    </source>
</evidence>
<feature type="domain" description="Oligopeptidase A N-terminal" evidence="9">
    <location>
        <begin position="64"/>
        <end position="176"/>
    </location>
</feature>
<dbReference type="InterPro" id="IPR024079">
    <property type="entry name" value="MetalloPept_cat_dom_sf"/>
</dbReference>
<comment type="cofactor">
    <cofactor evidence="7">
        <name>Zn(2+)</name>
        <dbReference type="ChEBI" id="CHEBI:29105"/>
    </cofactor>
    <text evidence="7">Binds 1 zinc ion.</text>
</comment>
<evidence type="ECO:0000313" key="11">
    <source>
        <dbReference type="Proteomes" id="UP000270620"/>
    </source>
</evidence>
<dbReference type="Pfam" id="PF19310">
    <property type="entry name" value="TOP_N"/>
    <property type="match status" value="1"/>
</dbReference>
<evidence type="ECO:0000259" key="8">
    <source>
        <dbReference type="Pfam" id="PF01432"/>
    </source>
</evidence>
<name>A0A3R9MEV3_9FLAO</name>
<dbReference type="InterPro" id="IPR024077">
    <property type="entry name" value="Neurolysin/TOP_dom2"/>
</dbReference>
<keyword evidence="5 7" id="KW-0862">Zinc</keyword>
<dbReference type="Pfam" id="PF01432">
    <property type="entry name" value="Peptidase_M3"/>
    <property type="match status" value="1"/>
</dbReference>
<dbReference type="PANTHER" id="PTHR11804">
    <property type="entry name" value="PROTEASE M3 THIMET OLIGOPEPTIDASE-RELATED"/>
    <property type="match status" value="1"/>
</dbReference>
<dbReference type="OrthoDB" id="9773538at2"/>
<evidence type="ECO:0000256" key="4">
    <source>
        <dbReference type="ARBA" id="ARBA00022801"/>
    </source>
</evidence>
<accession>A0A3R9MEV3</accession>
<keyword evidence="4 7" id="KW-0378">Hydrolase</keyword>
<keyword evidence="2 7" id="KW-0645">Protease</keyword>
<sequence>MKKKVFPLVILLLMLNCEKKKDVKDIELAADNPFNVKLNEPFDYAKVTGQSIVDFITFEIEDNTAILESIKHEATPNFDNVVAPFDSVSNRLGQAGRNAFMLFWTSTDSLTRAKGLEYSQKLDSLNTVIYSDKALFNQFEKVASLEGYSALSDKKKRLVDDTIDKFKQSGVNLSEEDLQKFKTLKAEITDLTSQYSTNMNTANLTLDIDESGAEGLPDSFKNKFKTEEGKYEIPVQPSTRQPVMENATKAETRKAYQVLYSTRGAEKNMEILDQLVEKRYQIGKLMGHDSYAGYNLVPKMAKNPETVWKFINELIAESKEKAIADIDVLKNAREKLDGIAKDQKLNAWDLSYYKNQILKNNYQVDSEKIREYLPMEACLKGMFDLYQELLGVEFKKIQDASVWHDDVQAYEVYAEGKLSGRFYLDLYPRPFKESWFYAVPLSTGKQMENGYEVPVAMMLCNFTKPTEALPSLITHNELETLFHEFGHIMDAMSYEGEFSLQSDSKTDFTEAMSQIFENWIWDYDILSSFAKHYKTGEVLPKELFDNMVKAKNVSSGLAAQSSLRLCTYDMNLYDKYNPENPFDTDQLWKDIDAQLGVMDWYVEGTHPQSCWIHINTHPVYYYGYLWSEVYAQDMFTVFKKNGLRDQETGIKYRKLILANGSQRDVKEAVEEFLGRPMNNEAYIKSLGLE</sequence>
<keyword evidence="6 7" id="KW-0482">Metalloprotease</keyword>